<dbReference type="NCBIfam" id="TIGR01879">
    <property type="entry name" value="hydantase"/>
    <property type="match status" value="1"/>
</dbReference>
<dbReference type="Pfam" id="PF01546">
    <property type="entry name" value="Peptidase_M20"/>
    <property type="match status" value="1"/>
</dbReference>
<sequence>MQQVAQQLWQWLEEAAQCSTTQWQQQGVTRLIATAEHRALLNQLKKWMKAAGMTTLIDPAANLIGRYPSASPHAKTLIFGSHQDSVPCGGKYDGILGILLPLALVNYFHQQGKKFKFNIEIIAFSDEEGARFPSALIGSKAIAGIFDGHELETTDAQGITLHQALKNFGCAPAALLQKPPSYARDSLLGFFEVHIEQGPVLEQAGLPVGVVNAITGIERHQLTITGKAGHAGTVPMSLRQDALVGAATVIKLFNQLCQDNPALVGVVGKITNYPNGVNVIPETTELTLELRSPQDAKRLEARAKLYQQIDQELTAQKLSYQLQQSYEQAAVECSKQLTQTLTRAIEQADIPVRELFSGAGHDGLAMHHLTDIAMLFIRTVDGLSHHRDEAIVQQDLISALNVLNNLCKLINQEQQ</sequence>
<dbReference type="SUPFAM" id="SSF55031">
    <property type="entry name" value="Bacterial exopeptidase dimerisation domain"/>
    <property type="match status" value="1"/>
</dbReference>
<feature type="binding site" evidence="7">
    <location>
        <position position="194"/>
    </location>
    <ligand>
        <name>Zn(2+)</name>
        <dbReference type="ChEBI" id="CHEBI:29105"/>
        <label>1</label>
    </ligand>
</feature>
<dbReference type="OrthoDB" id="9808195at2"/>
<comment type="cofactor">
    <cofactor evidence="7">
        <name>Zn(2+)</name>
        <dbReference type="ChEBI" id="CHEBI:29105"/>
    </cofactor>
    <text evidence="7">Binds 2 Zn(2+) ions per subunit.</text>
</comment>
<protein>
    <submittedName>
        <fullName evidence="10">Allantoate deiminase</fullName>
    </submittedName>
</protein>
<dbReference type="GO" id="GO:0046872">
    <property type="term" value="F:metal ion binding"/>
    <property type="evidence" value="ECO:0007669"/>
    <property type="project" value="UniProtKB-KW"/>
</dbReference>
<dbReference type="SUPFAM" id="SSF53187">
    <property type="entry name" value="Zn-dependent exopeptidases"/>
    <property type="match status" value="1"/>
</dbReference>
<evidence type="ECO:0000259" key="9">
    <source>
        <dbReference type="Pfam" id="PF07687"/>
    </source>
</evidence>
<name>A0A4V2PR79_9GAMM</name>
<evidence type="ECO:0000256" key="3">
    <source>
        <dbReference type="ARBA" id="ARBA00011738"/>
    </source>
</evidence>
<evidence type="ECO:0000256" key="8">
    <source>
        <dbReference type="PIRSR" id="PIRSR001235-2"/>
    </source>
</evidence>
<feature type="binding site" evidence="7">
    <location>
        <position position="128"/>
    </location>
    <ligand>
        <name>Zn(2+)</name>
        <dbReference type="ChEBI" id="CHEBI:29105"/>
        <label>2</label>
    </ligand>
</feature>
<comment type="caution">
    <text evidence="10">The sequence shown here is derived from an EMBL/GenBank/DDBJ whole genome shotgun (WGS) entry which is preliminary data.</text>
</comment>
<proteinExistence type="inferred from homology"/>
<feature type="binding site" evidence="7">
    <location>
        <position position="93"/>
    </location>
    <ligand>
        <name>Zn(2+)</name>
        <dbReference type="ChEBI" id="CHEBI:29105"/>
        <label>1</label>
    </ligand>
</feature>
<organism evidence="10 11">
    <name type="scientific">Celerinatantimonas diazotrophica</name>
    <dbReference type="NCBI Taxonomy" id="412034"/>
    <lineage>
        <taxon>Bacteria</taxon>
        <taxon>Pseudomonadati</taxon>
        <taxon>Pseudomonadota</taxon>
        <taxon>Gammaproteobacteria</taxon>
        <taxon>Celerinatantimonadaceae</taxon>
        <taxon>Celerinatantimonas</taxon>
    </lineage>
</organism>
<dbReference type="PANTHER" id="PTHR32494">
    <property type="entry name" value="ALLANTOATE DEIMINASE-RELATED"/>
    <property type="match status" value="1"/>
</dbReference>
<evidence type="ECO:0000313" key="11">
    <source>
        <dbReference type="Proteomes" id="UP000295565"/>
    </source>
</evidence>
<evidence type="ECO:0000256" key="4">
    <source>
        <dbReference type="ARBA" id="ARBA00022723"/>
    </source>
</evidence>
<feature type="binding site" evidence="7">
    <location>
        <position position="93"/>
    </location>
    <ligand>
        <name>Zn(2+)</name>
        <dbReference type="ChEBI" id="CHEBI:29105"/>
        <label>2</label>
    </ligand>
</feature>
<feature type="binding site" evidence="7">
    <location>
        <position position="82"/>
    </location>
    <ligand>
        <name>Zn(2+)</name>
        <dbReference type="ChEBI" id="CHEBI:29105"/>
        <label>1</label>
    </ligand>
</feature>
<dbReference type="Pfam" id="PF07687">
    <property type="entry name" value="M20_dimer"/>
    <property type="match status" value="1"/>
</dbReference>
<keyword evidence="11" id="KW-1185">Reference proteome</keyword>
<feature type="binding site" evidence="8">
    <location>
        <position position="278"/>
    </location>
    <ligand>
        <name>allantoate</name>
        <dbReference type="ChEBI" id="CHEBI:17536"/>
    </ligand>
</feature>
<comment type="similarity">
    <text evidence="2">Belongs to the peptidase M20 family.</text>
</comment>
<dbReference type="InterPro" id="IPR002933">
    <property type="entry name" value="Peptidase_M20"/>
</dbReference>
<dbReference type="AlphaFoldDB" id="A0A4V2PR79"/>
<feature type="domain" description="Peptidase M20 dimerisation" evidence="9">
    <location>
        <begin position="218"/>
        <end position="313"/>
    </location>
</feature>
<evidence type="ECO:0000256" key="1">
    <source>
        <dbReference type="ARBA" id="ARBA00001936"/>
    </source>
</evidence>
<evidence type="ECO:0000256" key="2">
    <source>
        <dbReference type="ARBA" id="ARBA00006153"/>
    </source>
</evidence>
<dbReference type="Gene3D" id="3.40.630.10">
    <property type="entry name" value="Zn peptidases"/>
    <property type="match status" value="1"/>
</dbReference>
<feature type="binding site" evidence="8">
    <location>
        <position position="291"/>
    </location>
    <ligand>
        <name>allantoate</name>
        <dbReference type="ChEBI" id="CHEBI:17536"/>
    </ligand>
</feature>
<dbReference type="InterPro" id="IPR036264">
    <property type="entry name" value="Bact_exopeptidase_dim_dom"/>
</dbReference>
<dbReference type="PANTHER" id="PTHR32494:SF19">
    <property type="entry name" value="ALLANTOATE DEIMINASE-RELATED"/>
    <property type="match status" value="1"/>
</dbReference>
<gene>
    <name evidence="10" type="ORF">EV690_1467</name>
</gene>
<dbReference type="EMBL" id="SMGD01000012">
    <property type="protein sequence ID" value="TCK57771.1"/>
    <property type="molecule type" value="Genomic_DNA"/>
</dbReference>
<reference evidence="10 11" key="1">
    <citation type="submission" date="2019-03" db="EMBL/GenBank/DDBJ databases">
        <title>Genomic Encyclopedia of Type Strains, Phase IV (KMG-IV): sequencing the most valuable type-strain genomes for metagenomic binning, comparative biology and taxonomic classification.</title>
        <authorList>
            <person name="Goeker M."/>
        </authorList>
    </citation>
    <scope>NUCLEOTIDE SEQUENCE [LARGE SCALE GENOMIC DNA]</scope>
    <source>
        <strain evidence="10 11">DSM 18577</strain>
    </source>
</reference>
<keyword evidence="4 7" id="KW-0479">Metal-binding</keyword>
<dbReference type="InterPro" id="IPR011650">
    <property type="entry name" value="Peptidase_M20_dimer"/>
</dbReference>
<evidence type="ECO:0000256" key="6">
    <source>
        <dbReference type="ARBA" id="ARBA00023211"/>
    </source>
</evidence>
<dbReference type="InterPro" id="IPR010158">
    <property type="entry name" value="Amidase_Cbmase"/>
</dbReference>
<keyword evidence="6" id="KW-0464">Manganese</keyword>
<comment type="subunit">
    <text evidence="3">Homodimer.</text>
</comment>
<dbReference type="RefSeq" id="WP_131912317.1">
    <property type="nucleotide sequence ID" value="NZ_OU594967.1"/>
</dbReference>
<dbReference type="CDD" id="cd03884">
    <property type="entry name" value="M20_bAS"/>
    <property type="match status" value="1"/>
</dbReference>
<feature type="binding site" evidence="7">
    <location>
        <position position="385"/>
    </location>
    <ligand>
        <name>Zn(2+)</name>
        <dbReference type="ChEBI" id="CHEBI:29105"/>
        <label>2</label>
    </ligand>
</feature>
<evidence type="ECO:0000313" key="10">
    <source>
        <dbReference type="EMBL" id="TCK57771.1"/>
    </source>
</evidence>
<feature type="binding site" evidence="8">
    <location>
        <position position="219"/>
    </location>
    <ligand>
        <name>allantoate</name>
        <dbReference type="ChEBI" id="CHEBI:17536"/>
    </ligand>
</feature>
<evidence type="ECO:0000256" key="5">
    <source>
        <dbReference type="ARBA" id="ARBA00022801"/>
    </source>
</evidence>
<dbReference type="PIRSF" id="PIRSF001235">
    <property type="entry name" value="Amidase_carbamoylase"/>
    <property type="match status" value="1"/>
</dbReference>
<dbReference type="Gene3D" id="3.30.70.360">
    <property type="match status" value="1"/>
</dbReference>
<dbReference type="GO" id="GO:0016813">
    <property type="term" value="F:hydrolase activity, acting on carbon-nitrogen (but not peptide) bonds, in linear amidines"/>
    <property type="evidence" value="ECO:0007669"/>
    <property type="project" value="InterPro"/>
</dbReference>
<dbReference type="Proteomes" id="UP000295565">
    <property type="component" value="Unassembled WGS sequence"/>
</dbReference>
<evidence type="ECO:0000256" key="7">
    <source>
        <dbReference type="PIRSR" id="PIRSR001235-1"/>
    </source>
</evidence>
<keyword evidence="5" id="KW-0378">Hydrolase</keyword>
<accession>A0A4V2PR79</accession>
<keyword evidence="7" id="KW-0862">Zinc</keyword>
<comment type="cofactor">
    <cofactor evidence="1">
        <name>Mn(2+)</name>
        <dbReference type="ChEBI" id="CHEBI:29035"/>
    </cofactor>
</comment>